<comment type="caution">
    <text evidence="8">The sequence shown here is derived from an EMBL/GenBank/DDBJ whole genome shotgun (WGS) entry which is preliminary data.</text>
</comment>
<comment type="subcellular location">
    <subcellularLocation>
        <location evidence="5">Secreted</location>
    </subcellularLocation>
    <subcellularLocation>
        <location evidence="5">Bacterial flagellum</location>
    </subcellularLocation>
</comment>
<dbReference type="PANTHER" id="PTHR30288:SF0">
    <property type="entry name" value="FLAGELLAR HOOK-ASSOCIATED PROTEIN 2"/>
    <property type="match status" value="1"/>
</dbReference>
<dbReference type="InterPro" id="IPR003481">
    <property type="entry name" value="FliD_N"/>
</dbReference>
<keyword evidence="8" id="KW-0966">Cell projection</keyword>
<gene>
    <name evidence="8" type="primary">fliD</name>
    <name evidence="8" type="ORF">ACFQS1_08315</name>
</gene>
<protein>
    <recommendedName>
        <fullName evidence="5">Flagellar hook-associated protein 2</fullName>
        <shortName evidence="5">HAP2</shortName>
    </recommendedName>
    <alternativeName>
        <fullName evidence="5">Flagellar cap protein</fullName>
    </alternativeName>
</protein>
<accession>A0ABW2HM41</accession>
<keyword evidence="5" id="KW-0964">Secreted</keyword>
<comment type="similarity">
    <text evidence="1 5">Belongs to the FliD family.</text>
</comment>
<dbReference type="Proteomes" id="UP001596548">
    <property type="component" value="Unassembled WGS sequence"/>
</dbReference>
<evidence type="ECO:0000256" key="5">
    <source>
        <dbReference type="RuleBase" id="RU362066"/>
    </source>
</evidence>
<dbReference type="InterPro" id="IPR010810">
    <property type="entry name" value="Flagellin_hook_IN_motif"/>
</dbReference>
<evidence type="ECO:0000313" key="9">
    <source>
        <dbReference type="Proteomes" id="UP001596548"/>
    </source>
</evidence>
<sequence length="474" mass="49149">MTSSVDGLVSGLSTSSLISQLMTVEAQPQTRLKSKVTTAQTAVTSYQSVNAKAAAVKSAGDAISQLSTWRSIKATSSSPSVTATTSNNLNATTGSLTFNVTALATKQFTSLPVDTTIEDKGVDANNKPVKGPIDITDSTKITVTKGVFDNLGNPTGDTTTVDIDITADRSAAGIAKAINAANTGLSAYVMKTGDNAGVLQISSTATGTANGFVISGLEDAGLGPASSTTWAEDASIKVTGGGGSTYELTSSSNTFTGLMAGVTLTVSKVEDGVTVEVANDSDAIADKFQAMVDAANAALAEIGTQTAYDASTKKGSPLTGDFAVREMSQKILSLISRGVDWSPEKKATPPIDVSGEIHTLRDLGIQLDSTGQLSFDRAAFLNTYTSDPGRAQKAGIRFGDTVEALGDSMTTNIKSIILNRNNEISTINDQISNWDVRLAARREALQKEYSDLEVALGKLKDQSNWLAGQLAGLS</sequence>
<evidence type="ECO:0000256" key="4">
    <source>
        <dbReference type="ARBA" id="ARBA00023143"/>
    </source>
</evidence>
<dbReference type="InterPro" id="IPR040026">
    <property type="entry name" value="FliD"/>
</dbReference>
<evidence type="ECO:0000256" key="3">
    <source>
        <dbReference type="ARBA" id="ARBA00023054"/>
    </source>
</evidence>
<keyword evidence="4 5" id="KW-0975">Bacterial flagellum</keyword>
<proteinExistence type="inferred from homology"/>
<comment type="function">
    <text evidence="5">Required for morphogenesis and for the elongation of the flagellar filament by facilitating polymerization of the flagellin monomers at the tip of growing filament. Forms a capping structure, which prevents flagellin subunits (transported through the central channel of the flagellum) from leaking out without polymerization at the distal end.</text>
</comment>
<evidence type="ECO:0000259" key="6">
    <source>
        <dbReference type="Pfam" id="PF02465"/>
    </source>
</evidence>
<evidence type="ECO:0000259" key="7">
    <source>
        <dbReference type="Pfam" id="PF07195"/>
    </source>
</evidence>
<evidence type="ECO:0000256" key="2">
    <source>
        <dbReference type="ARBA" id="ARBA00011255"/>
    </source>
</evidence>
<comment type="subunit">
    <text evidence="2 5">Homopentamer.</text>
</comment>
<dbReference type="RefSeq" id="WP_378965611.1">
    <property type="nucleotide sequence ID" value="NZ_JBHTBJ010000004.1"/>
</dbReference>
<dbReference type="PANTHER" id="PTHR30288">
    <property type="entry name" value="FLAGELLAR CAP/ASSEMBLY PROTEIN FLID"/>
    <property type="match status" value="1"/>
</dbReference>
<dbReference type="Pfam" id="PF07195">
    <property type="entry name" value="FliD_C"/>
    <property type="match status" value="1"/>
</dbReference>
<keyword evidence="8" id="KW-0282">Flagellum</keyword>
<keyword evidence="9" id="KW-1185">Reference proteome</keyword>
<dbReference type="Pfam" id="PF07196">
    <property type="entry name" value="Flagellin_IN"/>
    <property type="match status" value="1"/>
</dbReference>
<dbReference type="Pfam" id="PF02465">
    <property type="entry name" value="FliD_N"/>
    <property type="match status" value="1"/>
</dbReference>
<feature type="domain" description="Flagellar hook-associated protein 2 N-terminal" evidence="6">
    <location>
        <begin position="10"/>
        <end position="107"/>
    </location>
</feature>
<evidence type="ECO:0000313" key="8">
    <source>
        <dbReference type="EMBL" id="MFC7273979.1"/>
    </source>
</evidence>
<reference evidence="9" key="1">
    <citation type="journal article" date="2019" name="Int. J. Syst. Evol. Microbiol.">
        <title>The Global Catalogue of Microorganisms (GCM) 10K type strain sequencing project: providing services to taxonomists for standard genome sequencing and annotation.</title>
        <authorList>
            <consortium name="The Broad Institute Genomics Platform"/>
            <consortium name="The Broad Institute Genome Sequencing Center for Infectious Disease"/>
            <person name="Wu L."/>
            <person name="Ma J."/>
        </authorList>
    </citation>
    <scope>NUCLEOTIDE SEQUENCE [LARGE SCALE GENOMIC DNA]</scope>
    <source>
        <strain evidence="9">XZYJT-10</strain>
    </source>
</reference>
<dbReference type="InterPro" id="IPR010809">
    <property type="entry name" value="FliD_C"/>
</dbReference>
<keyword evidence="3" id="KW-0175">Coiled coil</keyword>
<dbReference type="EMBL" id="JBHTBJ010000004">
    <property type="protein sequence ID" value="MFC7273979.1"/>
    <property type="molecule type" value="Genomic_DNA"/>
</dbReference>
<name>A0ABW2HM41_9ACTN</name>
<feature type="domain" description="Flagellar hook-associated protein 2 C-terminal" evidence="7">
    <location>
        <begin position="231"/>
        <end position="460"/>
    </location>
</feature>
<evidence type="ECO:0000256" key="1">
    <source>
        <dbReference type="ARBA" id="ARBA00009764"/>
    </source>
</evidence>
<keyword evidence="8" id="KW-0969">Cilium</keyword>
<organism evidence="8 9">
    <name type="scientific">Paractinoplanes rhizophilus</name>
    <dbReference type="NCBI Taxonomy" id="1416877"/>
    <lineage>
        <taxon>Bacteria</taxon>
        <taxon>Bacillati</taxon>
        <taxon>Actinomycetota</taxon>
        <taxon>Actinomycetes</taxon>
        <taxon>Micromonosporales</taxon>
        <taxon>Micromonosporaceae</taxon>
        <taxon>Paractinoplanes</taxon>
    </lineage>
</organism>